<evidence type="ECO:0000313" key="3">
    <source>
        <dbReference type="Proteomes" id="UP001303046"/>
    </source>
</evidence>
<name>A0ABR1BNL3_NECAM</name>
<keyword evidence="3" id="KW-1185">Reference proteome</keyword>
<feature type="region of interest" description="Disordered" evidence="1">
    <location>
        <begin position="1"/>
        <end position="26"/>
    </location>
</feature>
<sequence length="95" mass="10907">MSITSHEGESRRTGSPERCLPNTETRMRNPEISEICKTDEFIQKGEDILMDAPVDMYMEEKKKKTNIDESEIQGGGLRPSTEYRKFLGDIKIHTT</sequence>
<gene>
    <name evidence="2" type="primary">Necator_chrI.g1711</name>
    <name evidence="2" type="ORF">RB195_005585</name>
</gene>
<reference evidence="2 3" key="1">
    <citation type="submission" date="2023-08" db="EMBL/GenBank/DDBJ databases">
        <title>A Necator americanus chromosomal reference genome.</title>
        <authorList>
            <person name="Ilik V."/>
            <person name="Petrzelkova K.J."/>
            <person name="Pardy F."/>
            <person name="Fuh T."/>
            <person name="Niatou-Singa F.S."/>
            <person name="Gouil Q."/>
            <person name="Baker L."/>
            <person name="Ritchie M.E."/>
            <person name="Jex A.R."/>
            <person name="Gazzola D."/>
            <person name="Li H."/>
            <person name="Toshio Fujiwara R."/>
            <person name="Zhan B."/>
            <person name="Aroian R.V."/>
            <person name="Pafco B."/>
            <person name="Schwarz E.M."/>
        </authorList>
    </citation>
    <scope>NUCLEOTIDE SEQUENCE [LARGE SCALE GENOMIC DNA]</scope>
    <source>
        <strain evidence="2 3">Aroian</strain>
        <tissue evidence="2">Whole animal</tissue>
    </source>
</reference>
<dbReference type="Proteomes" id="UP001303046">
    <property type="component" value="Unassembled WGS sequence"/>
</dbReference>
<protein>
    <submittedName>
        <fullName evidence="2">Uncharacterized protein</fullName>
    </submittedName>
</protein>
<feature type="compositionally biased region" description="Basic and acidic residues" evidence="1">
    <location>
        <begin position="1"/>
        <end position="15"/>
    </location>
</feature>
<dbReference type="EMBL" id="JAVFWL010000001">
    <property type="protein sequence ID" value="KAK6728014.1"/>
    <property type="molecule type" value="Genomic_DNA"/>
</dbReference>
<accession>A0ABR1BNL3</accession>
<evidence type="ECO:0000256" key="1">
    <source>
        <dbReference type="SAM" id="MobiDB-lite"/>
    </source>
</evidence>
<evidence type="ECO:0000313" key="2">
    <source>
        <dbReference type="EMBL" id="KAK6728014.1"/>
    </source>
</evidence>
<proteinExistence type="predicted"/>
<organism evidence="2 3">
    <name type="scientific">Necator americanus</name>
    <name type="common">Human hookworm</name>
    <dbReference type="NCBI Taxonomy" id="51031"/>
    <lineage>
        <taxon>Eukaryota</taxon>
        <taxon>Metazoa</taxon>
        <taxon>Ecdysozoa</taxon>
        <taxon>Nematoda</taxon>
        <taxon>Chromadorea</taxon>
        <taxon>Rhabditida</taxon>
        <taxon>Rhabditina</taxon>
        <taxon>Rhabditomorpha</taxon>
        <taxon>Strongyloidea</taxon>
        <taxon>Ancylostomatidae</taxon>
        <taxon>Bunostominae</taxon>
        <taxon>Necator</taxon>
    </lineage>
</organism>
<comment type="caution">
    <text evidence="2">The sequence shown here is derived from an EMBL/GenBank/DDBJ whole genome shotgun (WGS) entry which is preliminary data.</text>
</comment>